<dbReference type="AlphaFoldDB" id="A0AAW1NT51"/>
<dbReference type="GO" id="GO:0016812">
    <property type="term" value="F:hydrolase activity, acting on carbon-nitrogen (but not peptide) bonds, in cyclic amides"/>
    <property type="evidence" value="ECO:0007669"/>
    <property type="project" value="InterPro"/>
</dbReference>
<dbReference type="Pfam" id="PF09663">
    <property type="entry name" value="Amido_AtzD_TrzD"/>
    <property type="match status" value="1"/>
</dbReference>
<dbReference type="InterPro" id="IPR014086">
    <property type="entry name" value="AtzD/Barbiturase"/>
</dbReference>
<protein>
    <submittedName>
        <fullName evidence="1">Uncharacterized protein</fullName>
    </submittedName>
</protein>
<comment type="caution">
    <text evidence="1">The sequence shown here is derived from an EMBL/GenBank/DDBJ whole genome shotgun (WGS) entry which is preliminary data.</text>
</comment>
<name>A0AAW1NT51_9CHLO</name>
<gene>
    <name evidence="1" type="ORF">WJX73_005330</name>
</gene>
<keyword evidence="2" id="KW-1185">Reference proteome</keyword>
<dbReference type="EMBL" id="JALJOQ010000116">
    <property type="protein sequence ID" value="KAK9796327.1"/>
    <property type="molecule type" value="Genomic_DNA"/>
</dbReference>
<evidence type="ECO:0000313" key="1">
    <source>
        <dbReference type="EMBL" id="KAK9796327.1"/>
    </source>
</evidence>
<evidence type="ECO:0000313" key="2">
    <source>
        <dbReference type="Proteomes" id="UP001465755"/>
    </source>
</evidence>
<dbReference type="Gene3D" id="3.30.1330.170">
    <property type="entry name" value="Cyanuric acid hydrolase/Barbiturase, RU A"/>
    <property type="match status" value="1"/>
</dbReference>
<proteinExistence type="predicted"/>
<dbReference type="InterPro" id="IPR043006">
    <property type="entry name" value="AtzD/Barbiturase_RUB"/>
</dbReference>
<dbReference type="Proteomes" id="UP001465755">
    <property type="component" value="Unassembled WGS sequence"/>
</dbReference>
<reference evidence="1 2" key="1">
    <citation type="journal article" date="2024" name="Nat. Commun.">
        <title>Phylogenomics reveals the evolutionary origins of lichenization in chlorophyte algae.</title>
        <authorList>
            <person name="Puginier C."/>
            <person name="Libourel C."/>
            <person name="Otte J."/>
            <person name="Skaloud P."/>
            <person name="Haon M."/>
            <person name="Grisel S."/>
            <person name="Petersen M."/>
            <person name="Berrin J.G."/>
            <person name="Delaux P.M."/>
            <person name="Dal Grande F."/>
            <person name="Keller J."/>
        </authorList>
    </citation>
    <scope>NUCLEOTIDE SEQUENCE [LARGE SCALE GENOMIC DNA]</scope>
    <source>
        <strain evidence="1 2">SAG 2036</strain>
    </source>
</reference>
<dbReference type="Gene3D" id="3.30.1330.180">
    <property type="entry name" value="Cyanuric acid hydrolase/Barbiturase, RU B"/>
    <property type="match status" value="1"/>
</dbReference>
<sequence length="205" mass="21658">MAKTEGNGCVNDFSRGLATQSLALCLAEKLGTSPASVKAQVAIIMSGGCEGAISPHILVFAVSQTTPDSRGVQQDAKVKRLALGVAFTKEFLPEEQGREAQIKCPLLTKERIADSARRGAQCATNNTYASMAMSRGASALGVALALGEQPGGISDEHVCRAWQHYSDRASCSAGIELLRNEVLVMVTYSPQGMRGQLWVGCLRAS</sequence>
<dbReference type="InterPro" id="IPR043008">
    <property type="entry name" value="AtzD/Barbiturase_RUA"/>
</dbReference>
<organism evidence="1 2">
    <name type="scientific">Symbiochloris irregularis</name>
    <dbReference type="NCBI Taxonomy" id="706552"/>
    <lineage>
        <taxon>Eukaryota</taxon>
        <taxon>Viridiplantae</taxon>
        <taxon>Chlorophyta</taxon>
        <taxon>core chlorophytes</taxon>
        <taxon>Trebouxiophyceae</taxon>
        <taxon>Trebouxiales</taxon>
        <taxon>Trebouxiaceae</taxon>
        <taxon>Symbiochloris</taxon>
    </lineage>
</organism>
<accession>A0AAW1NT51</accession>